<dbReference type="Pfam" id="PF01287">
    <property type="entry name" value="eIF-5a"/>
    <property type="match status" value="1"/>
</dbReference>
<gene>
    <name evidence="3" type="ORF">Harvfovirus53_2</name>
</gene>
<organism evidence="3">
    <name type="scientific">Harvfovirus sp</name>
    <dbReference type="NCBI Taxonomy" id="2487768"/>
    <lineage>
        <taxon>Viruses</taxon>
        <taxon>Varidnaviria</taxon>
        <taxon>Bamfordvirae</taxon>
        <taxon>Nucleocytoviricota</taxon>
        <taxon>Megaviricetes</taxon>
        <taxon>Imitervirales</taxon>
        <taxon>Mimiviridae</taxon>
        <taxon>Klosneuvirinae</taxon>
    </lineage>
</organism>
<dbReference type="InterPro" id="IPR020189">
    <property type="entry name" value="IF5A_C"/>
</dbReference>
<evidence type="ECO:0000259" key="1">
    <source>
        <dbReference type="Pfam" id="PF01287"/>
    </source>
</evidence>
<accession>A0A3G5A394</accession>
<proteinExistence type="predicted"/>
<dbReference type="EMBL" id="MK072295">
    <property type="protein sequence ID" value="AYV81692.1"/>
    <property type="molecule type" value="Genomic_DNA"/>
</dbReference>
<dbReference type="PANTHER" id="PTHR11673">
    <property type="entry name" value="TRANSLATION INITIATION FACTOR 5A FAMILY MEMBER"/>
    <property type="match status" value="1"/>
</dbReference>
<dbReference type="Gene3D" id="2.40.50.140">
    <property type="entry name" value="Nucleic acid-binding proteins"/>
    <property type="match status" value="1"/>
</dbReference>
<evidence type="ECO:0000313" key="3">
    <source>
        <dbReference type="EMBL" id="AYV81692.1"/>
    </source>
</evidence>
<dbReference type="InterPro" id="IPR048670">
    <property type="entry name" value="IF5A-like_N"/>
</dbReference>
<keyword evidence="3" id="KW-0648">Protein biosynthesis</keyword>
<dbReference type="PIRSF" id="PIRSF003025">
    <property type="entry name" value="eIF5A"/>
    <property type="match status" value="1"/>
</dbReference>
<dbReference type="GO" id="GO:0003723">
    <property type="term" value="F:RNA binding"/>
    <property type="evidence" value="ECO:0007669"/>
    <property type="project" value="InterPro"/>
</dbReference>
<evidence type="ECO:0000259" key="2">
    <source>
        <dbReference type="Pfam" id="PF21485"/>
    </source>
</evidence>
<protein>
    <submittedName>
        <fullName evidence="3">Putative eukaryotic translation initiation factor 5A-1</fullName>
    </submittedName>
</protein>
<dbReference type="InterPro" id="IPR001884">
    <property type="entry name" value="IF5A-like"/>
</dbReference>
<dbReference type="InterPro" id="IPR012340">
    <property type="entry name" value="NA-bd_OB-fold"/>
</dbReference>
<dbReference type="GO" id="GO:0043022">
    <property type="term" value="F:ribosome binding"/>
    <property type="evidence" value="ECO:0007669"/>
    <property type="project" value="InterPro"/>
</dbReference>
<dbReference type="InterPro" id="IPR014722">
    <property type="entry name" value="Rib_uL2_dom2"/>
</dbReference>
<keyword evidence="3" id="KW-0396">Initiation factor</keyword>
<dbReference type="SUPFAM" id="SSF50104">
    <property type="entry name" value="Translation proteins SH3-like domain"/>
    <property type="match status" value="1"/>
</dbReference>
<dbReference type="Gene3D" id="2.30.30.30">
    <property type="match status" value="1"/>
</dbReference>
<feature type="domain" description="Translation initiation factor 5A-like N-terminal" evidence="2">
    <location>
        <begin position="11"/>
        <end position="68"/>
    </location>
</feature>
<dbReference type="Pfam" id="PF21485">
    <property type="entry name" value="IF5A-like_N"/>
    <property type="match status" value="1"/>
</dbReference>
<dbReference type="InterPro" id="IPR008991">
    <property type="entry name" value="Translation_prot_SH3-like_sf"/>
</dbReference>
<feature type="domain" description="Translation initiation factor 5A C-terminal" evidence="1">
    <location>
        <begin position="78"/>
        <end position="133"/>
    </location>
</feature>
<reference evidence="3" key="1">
    <citation type="submission" date="2018-10" db="EMBL/GenBank/DDBJ databases">
        <title>Hidden diversity of soil giant viruses.</title>
        <authorList>
            <person name="Schulz F."/>
            <person name="Alteio L."/>
            <person name="Goudeau D."/>
            <person name="Ryan E.M."/>
            <person name="Malmstrom R.R."/>
            <person name="Blanchard J."/>
            <person name="Woyke T."/>
        </authorList>
    </citation>
    <scope>NUCLEOTIDE SEQUENCE</scope>
    <source>
        <strain evidence="3">HAV1</strain>
    </source>
</reference>
<sequence length="159" mass="17860">MSDTNEMPENCTPVEASDIKKGRYILIKGRPCKIIDATHHKTGKHGHIKASLVGLDLLNHKKCLTSVPGHAKMHEFDIEKNEYQLISMNEDFLDCLDADNVEHKIRINSDSDMYKEIDKEYQSGKTINVIVIKVPVALSAKKSIMEEAIDSYAASHPVE</sequence>
<dbReference type="SUPFAM" id="SSF50249">
    <property type="entry name" value="Nucleic acid-binding proteins"/>
    <property type="match status" value="1"/>
</dbReference>
<name>A0A3G5A394_9VIRU</name>